<name>A0ABT9FYG9_LEPDI</name>
<dbReference type="InterPro" id="IPR050312">
    <property type="entry name" value="IolE/XylAMocC-like"/>
</dbReference>
<keyword evidence="1" id="KW-0732">Signal</keyword>
<keyword evidence="4" id="KW-1185">Reference proteome</keyword>
<sequence>MSRRYSLAQLMALPLNPAQMVRLAAATGCAAAGIRLLPAAPGGLHHPLMDDPAGQREALAAIRDTGVQVLDLEVVRLDADFEASRYEAFLACGAGLGAAHVLVAGDDPDEARLTASYAAFCEAAARHGLSADLEFMPWTAVPTLAAAQRIVAAVDQPNAAVLFDALHVARSPSRIEDLAGWPRQRLNYAQICDGRVPGPTTVAGLIHDARCERLLPGEGDIDLVDLFSRLPADLTISIEVPSESRAPAMGYEAWARLAIAATDRVLAQADERRAARVGPR</sequence>
<comment type="caution">
    <text evidence="3">The sequence shown here is derived from an EMBL/GenBank/DDBJ whole genome shotgun (WGS) entry which is preliminary data.</text>
</comment>
<organism evidence="3 4">
    <name type="scientific">Leptothrix discophora</name>
    <dbReference type="NCBI Taxonomy" id="89"/>
    <lineage>
        <taxon>Bacteria</taxon>
        <taxon>Pseudomonadati</taxon>
        <taxon>Pseudomonadota</taxon>
        <taxon>Betaproteobacteria</taxon>
        <taxon>Burkholderiales</taxon>
        <taxon>Sphaerotilaceae</taxon>
        <taxon>Leptothrix</taxon>
    </lineage>
</organism>
<evidence type="ECO:0000313" key="4">
    <source>
        <dbReference type="Proteomes" id="UP001235760"/>
    </source>
</evidence>
<accession>A0ABT9FYG9</accession>
<dbReference type="Proteomes" id="UP001235760">
    <property type="component" value="Unassembled WGS sequence"/>
</dbReference>
<dbReference type="Pfam" id="PF01261">
    <property type="entry name" value="AP_endonuc_2"/>
    <property type="match status" value="1"/>
</dbReference>
<dbReference type="Gene3D" id="3.20.20.150">
    <property type="entry name" value="Divalent-metal-dependent TIM barrel enzymes"/>
    <property type="match status" value="1"/>
</dbReference>
<dbReference type="SUPFAM" id="SSF51658">
    <property type="entry name" value="Xylose isomerase-like"/>
    <property type="match status" value="1"/>
</dbReference>
<feature type="chain" id="PRO_5046194766" evidence="1">
    <location>
        <begin position="21"/>
        <end position="280"/>
    </location>
</feature>
<dbReference type="EMBL" id="JAUZEE010000001">
    <property type="protein sequence ID" value="MDP4299190.1"/>
    <property type="molecule type" value="Genomic_DNA"/>
</dbReference>
<feature type="domain" description="Xylose isomerase-like TIM barrel" evidence="2">
    <location>
        <begin position="22"/>
        <end position="247"/>
    </location>
</feature>
<dbReference type="PANTHER" id="PTHR12110">
    <property type="entry name" value="HYDROXYPYRUVATE ISOMERASE"/>
    <property type="match status" value="1"/>
</dbReference>
<evidence type="ECO:0000259" key="2">
    <source>
        <dbReference type="Pfam" id="PF01261"/>
    </source>
</evidence>
<dbReference type="InterPro" id="IPR013022">
    <property type="entry name" value="Xyl_isomerase-like_TIM-brl"/>
</dbReference>
<dbReference type="InterPro" id="IPR036237">
    <property type="entry name" value="Xyl_isomerase-like_sf"/>
</dbReference>
<dbReference type="PANTHER" id="PTHR12110:SF48">
    <property type="entry name" value="BLL3656 PROTEIN"/>
    <property type="match status" value="1"/>
</dbReference>
<dbReference type="RefSeq" id="WP_305747755.1">
    <property type="nucleotide sequence ID" value="NZ_JAUZEE010000001.1"/>
</dbReference>
<evidence type="ECO:0000256" key="1">
    <source>
        <dbReference type="SAM" id="SignalP"/>
    </source>
</evidence>
<evidence type="ECO:0000313" key="3">
    <source>
        <dbReference type="EMBL" id="MDP4299190.1"/>
    </source>
</evidence>
<gene>
    <name evidence="3" type="ORF">Q8X39_00945</name>
</gene>
<reference evidence="3 4" key="1">
    <citation type="submission" date="2023-08" db="EMBL/GenBank/DDBJ databases">
        <authorList>
            <person name="Roldan D.M."/>
            <person name="Menes R.J."/>
        </authorList>
    </citation>
    <scope>NUCLEOTIDE SEQUENCE [LARGE SCALE GENOMIC DNA]</scope>
    <source>
        <strain evidence="3 4">CCM 2812</strain>
    </source>
</reference>
<proteinExistence type="predicted"/>
<protein>
    <submittedName>
        <fullName evidence="3">TIM barrel protein</fullName>
    </submittedName>
</protein>
<feature type="signal peptide" evidence="1">
    <location>
        <begin position="1"/>
        <end position="20"/>
    </location>
</feature>